<gene>
    <name evidence="1" type="ordered locus">Tmz1t_3167</name>
</gene>
<keyword evidence="2" id="KW-1185">Reference proteome</keyword>
<dbReference type="Proteomes" id="UP000002186">
    <property type="component" value="Chromosome"/>
</dbReference>
<evidence type="ECO:0000313" key="1">
    <source>
        <dbReference type="EMBL" id="ACR01763.1"/>
    </source>
</evidence>
<reference evidence="2" key="1">
    <citation type="submission" date="2009-05" db="EMBL/GenBank/DDBJ databases">
        <title>Complete sequence of chromosome of Thauera sp. MZ1T.</title>
        <authorList>
            <consortium name="US DOE Joint Genome Institute"/>
            <person name="Lucas S."/>
            <person name="Copeland A."/>
            <person name="Lapidus A."/>
            <person name="Glavina del Rio T."/>
            <person name="Dalin E."/>
            <person name="Tice H."/>
            <person name="Bruce D."/>
            <person name="Goodwin L."/>
            <person name="Pitluck S."/>
            <person name="Sims D."/>
            <person name="Brettin T."/>
            <person name="Detter J.C."/>
            <person name="Han C."/>
            <person name="Larimer F."/>
            <person name="Land M."/>
            <person name="Hauser L."/>
            <person name="Kyrpides N."/>
            <person name="Mikhailova N."/>
            <person name="Sayler G.S."/>
        </authorList>
    </citation>
    <scope>NUCLEOTIDE SEQUENCE [LARGE SCALE GENOMIC DNA]</scope>
    <source>
        <strain evidence="2">MZ1T</strain>
    </source>
</reference>
<dbReference type="EMBL" id="CP001281">
    <property type="protein sequence ID" value="ACR01763.1"/>
    <property type="molecule type" value="Genomic_DNA"/>
</dbReference>
<dbReference type="OrthoDB" id="8773068at2"/>
<reference evidence="1 2" key="2">
    <citation type="journal article" date="2012" name="Stand. Genomic Sci.">
        <title>Complete genome sequence of Thauera aminoaromatica strain MZ1T.</title>
        <authorList>
            <person name="Jiang K."/>
            <person name="Sanseverino J."/>
            <person name="Chauhan A."/>
            <person name="Lucas S."/>
            <person name="Copeland A."/>
            <person name="Lapidus A."/>
            <person name="Del Rio T.G."/>
            <person name="Dalin E."/>
            <person name="Tice H."/>
            <person name="Bruce D."/>
            <person name="Goodwin L."/>
            <person name="Pitluck S."/>
            <person name="Sims D."/>
            <person name="Brettin T."/>
            <person name="Detter J.C."/>
            <person name="Han C."/>
            <person name="Chang Y.J."/>
            <person name="Larimer F."/>
            <person name="Land M."/>
            <person name="Hauser L."/>
            <person name="Kyrpides N.C."/>
            <person name="Mikhailova N."/>
            <person name="Moser S."/>
            <person name="Jegier P."/>
            <person name="Close D."/>
            <person name="Debruyn J.M."/>
            <person name="Wang Y."/>
            <person name="Layton A.C."/>
            <person name="Allen M.S."/>
            <person name="Sayler G.S."/>
        </authorList>
    </citation>
    <scope>NUCLEOTIDE SEQUENCE [LARGE SCALE GENOMIC DNA]</scope>
    <source>
        <strain evidence="1 2">MZ1T</strain>
    </source>
</reference>
<dbReference type="eggNOG" id="ENOG502ZSKU">
    <property type="taxonomic scope" value="Bacteria"/>
</dbReference>
<accession>C4KBI7</accession>
<dbReference type="RefSeq" id="WP_012585840.1">
    <property type="nucleotide sequence ID" value="NC_011662.2"/>
</dbReference>
<dbReference type="AlphaFoldDB" id="C4KBI7"/>
<sequence>MKHGDAKSLTRSAICIKVDESQGERDVSALLKRASKAVLVCAPFAMPRAGQGGAYWRHKDMPLSDIDSDSTWKEYAWQLRRDWRARLLKWVGARLSPASNSSFDASALETWLAAFGDDSLFDTPRNLMGLCRVVHHVGVAGLPDLEATEAGEQLLRQIAQDDAESCLAFADVAWDWFNDPGLPWGGRIGPDDWKRLISTPSRLIRQLCSESEEDERLRLFRTLEERATERARLDLVDTVFVAHDEQGRVALAPRFVVELVTRGRLQRLITRESRPHWGALCFDADRFLTVQRALALLSIEELAACATQVLVQYQDDAAGVGASEAIFCALSTRDLSRQAVPEGLRSIVEIVLTRMVGVVPDTPSSMTIGWALPDLWIGACWSVSLGMARPRLEIPEYWASFFPGWFDLDEVNFSDVSWMLDWQSLARSPRRQIVKTILQSSKAVVERLAAVPASPPGVLIPYLVARFAGTQSAEAEAGWWKEILDSRDPLFWLRVLIDVAREPGREPARIAASIFNCYGELSQGPRMMLSLIWEWLREHLIDFVAPDELLLCLSPLGLGVLKSNFNKLSPSLQIQLCREIAARATAAEKLDFWMRIRPDPSKTLFDAMLPLVSAPDSFGASWLWQADAARTLQLLRGNGDPELKCSLVESFEGDARTFSELLDVVKQDPSLFPSAEARRAWALRRLPNSGKWAPDLMVLVAH</sequence>
<proteinExistence type="predicted"/>
<protein>
    <submittedName>
        <fullName evidence="1">Uncharacterized protein</fullName>
    </submittedName>
</protein>
<dbReference type="KEGG" id="tmz:Tmz1t_3167"/>
<dbReference type="STRING" id="85643.Tmz1t_3167"/>
<dbReference type="HOGENOM" id="CLU_392746_0_0_4"/>
<organism evidence="1 2">
    <name type="scientific">Thauera aminoaromatica</name>
    <dbReference type="NCBI Taxonomy" id="164330"/>
    <lineage>
        <taxon>Bacteria</taxon>
        <taxon>Pseudomonadati</taxon>
        <taxon>Pseudomonadota</taxon>
        <taxon>Betaproteobacteria</taxon>
        <taxon>Rhodocyclales</taxon>
        <taxon>Zoogloeaceae</taxon>
        <taxon>Thauera</taxon>
    </lineage>
</organism>
<evidence type="ECO:0000313" key="2">
    <source>
        <dbReference type="Proteomes" id="UP000002186"/>
    </source>
</evidence>
<name>C4KBI7_THASP</name>